<dbReference type="EMBL" id="CP017037">
    <property type="protein sequence ID" value="AOH39274.1"/>
    <property type="molecule type" value="Genomic_DNA"/>
</dbReference>
<dbReference type="RefSeq" id="WP_022513689.1">
    <property type="nucleotide sequence ID" value="NZ_CP017037.1"/>
</dbReference>
<evidence type="ECO:0000313" key="2">
    <source>
        <dbReference type="EMBL" id="AOH39274.1"/>
    </source>
</evidence>
<name>A0A1B3WE77_9FIRM</name>
<dbReference type="PANTHER" id="PTHR30105:SF2">
    <property type="entry name" value="DIVERGENT POLYSACCHARIDE DEACETYLASE SUPERFAMILY"/>
    <property type="match status" value="1"/>
</dbReference>
<dbReference type="Gene3D" id="3.20.20.370">
    <property type="entry name" value="Glycoside hydrolase/deacetylase"/>
    <property type="match status" value="1"/>
</dbReference>
<protein>
    <recommendedName>
        <fullName evidence="4">Divergent polysaccharide deacetylase</fullName>
    </recommendedName>
</protein>
<dbReference type="SUPFAM" id="SSF88713">
    <property type="entry name" value="Glycoside hydrolase/deacetylase"/>
    <property type="match status" value="1"/>
</dbReference>
<accession>A0A1B3WE77</accession>
<dbReference type="STRING" id="39950.BCB69_04460"/>
<dbReference type="Pfam" id="PF04748">
    <property type="entry name" value="Polysacc_deac_2"/>
    <property type="match status" value="1"/>
</dbReference>
<keyword evidence="1" id="KW-0812">Transmembrane</keyword>
<evidence type="ECO:0008006" key="4">
    <source>
        <dbReference type="Google" id="ProtNLM"/>
    </source>
</evidence>
<dbReference type="CDD" id="cd10936">
    <property type="entry name" value="CE4_DAC2"/>
    <property type="match status" value="1"/>
</dbReference>
<feature type="transmembrane region" description="Helical" evidence="1">
    <location>
        <begin position="20"/>
        <end position="37"/>
    </location>
</feature>
<evidence type="ECO:0000313" key="3">
    <source>
        <dbReference type="Proteomes" id="UP000094757"/>
    </source>
</evidence>
<dbReference type="GO" id="GO:0005975">
    <property type="term" value="P:carbohydrate metabolic process"/>
    <property type="evidence" value="ECO:0007669"/>
    <property type="project" value="InterPro"/>
</dbReference>
<dbReference type="Proteomes" id="UP000094757">
    <property type="component" value="Chromosome"/>
</dbReference>
<keyword evidence="1" id="KW-1133">Transmembrane helix</keyword>
<dbReference type="AlphaFoldDB" id="A0A1B3WE77"/>
<dbReference type="PANTHER" id="PTHR30105">
    <property type="entry name" value="UNCHARACTERIZED YIBQ-RELATED"/>
    <property type="match status" value="1"/>
</dbReference>
<proteinExistence type="predicted"/>
<dbReference type="KEGG" id="dpn:BCB69_04460"/>
<evidence type="ECO:0000256" key="1">
    <source>
        <dbReference type="SAM" id="Phobius"/>
    </source>
</evidence>
<dbReference type="InterPro" id="IPR006837">
    <property type="entry name" value="Divergent_DAC"/>
</dbReference>
<organism evidence="2 3">
    <name type="scientific">Dialister pneumosintes</name>
    <dbReference type="NCBI Taxonomy" id="39950"/>
    <lineage>
        <taxon>Bacteria</taxon>
        <taxon>Bacillati</taxon>
        <taxon>Bacillota</taxon>
        <taxon>Negativicutes</taxon>
        <taxon>Veillonellales</taxon>
        <taxon>Veillonellaceae</taxon>
        <taxon>Dialister</taxon>
    </lineage>
</organism>
<keyword evidence="1" id="KW-0472">Membrane</keyword>
<dbReference type="InterPro" id="IPR011330">
    <property type="entry name" value="Glyco_hydro/deAcase_b/a-brl"/>
</dbReference>
<gene>
    <name evidence="2" type="ORF">BCB69_04460</name>
</gene>
<sequence length="321" mass="36086">MSYRKKRRISLRKKRKGNFLKLFIFLTAILLSVYYFWGTDSGVIPQVKDVVQSMDKNMEGSPMDSLVEPQLVNQQEVVEKARVPIEENDNNKKRINKTPVKLSGVKMAICIDDAGRDLETQSAYEELGVPITLAVMPNESYTREAAASWHAKGLPVIIHQPMESISGVGMEPIVLLTQMDENSIRKMIRESIRQIPEARGMNNHQGSKATADFRVMDIVMSEMASQNMFFFDSATNSVTEVAHAADMHGVLHARNNLFVDNSSDVDDICQMIREAADRAKKNGQIIIIGHCRPNTVTAFQKMIPQLQEEGIEFVSLSDLVQ</sequence>
<reference evidence="3" key="1">
    <citation type="submission" date="2016-08" db="EMBL/GenBank/DDBJ databases">
        <authorList>
            <person name="Holder M.E."/>
            <person name="Ajami N.J."/>
            <person name="Petrosino J.F."/>
        </authorList>
    </citation>
    <scope>NUCLEOTIDE SEQUENCE [LARGE SCALE GENOMIC DNA]</scope>
    <source>
        <strain evidence="3">F0677</strain>
    </source>
</reference>